<dbReference type="AlphaFoldDB" id="A0A6V7XC38"/>
<proteinExistence type="predicted"/>
<organism evidence="2 3">
    <name type="scientific">Meloidogyne enterolobii</name>
    <name type="common">Root-knot nematode worm</name>
    <name type="synonym">Meloidogyne mayaguensis</name>
    <dbReference type="NCBI Taxonomy" id="390850"/>
    <lineage>
        <taxon>Eukaryota</taxon>
        <taxon>Metazoa</taxon>
        <taxon>Ecdysozoa</taxon>
        <taxon>Nematoda</taxon>
        <taxon>Chromadorea</taxon>
        <taxon>Rhabditida</taxon>
        <taxon>Tylenchina</taxon>
        <taxon>Tylenchomorpha</taxon>
        <taxon>Tylenchoidea</taxon>
        <taxon>Meloidogynidae</taxon>
        <taxon>Meloidogyninae</taxon>
        <taxon>Meloidogyne</taxon>
    </lineage>
</organism>
<evidence type="ECO:0000313" key="2">
    <source>
        <dbReference type="EMBL" id="CAD2196823.1"/>
    </source>
</evidence>
<feature type="region of interest" description="Disordered" evidence="1">
    <location>
        <begin position="267"/>
        <end position="292"/>
    </location>
</feature>
<evidence type="ECO:0000313" key="3">
    <source>
        <dbReference type="Proteomes" id="UP000580250"/>
    </source>
</evidence>
<dbReference type="Proteomes" id="UP000580250">
    <property type="component" value="Unassembled WGS sequence"/>
</dbReference>
<reference evidence="2 3" key="1">
    <citation type="submission" date="2020-08" db="EMBL/GenBank/DDBJ databases">
        <authorList>
            <person name="Koutsovoulos G."/>
            <person name="Danchin GJ E."/>
        </authorList>
    </citation>
    <scope>NUCLEOTIDE SEQUENCE [LARGE SCALE GENOMIC DNA]</scope>
</reference>
<protein>
    <submittedName>
        <fullName evidence="2">Uncharacterized protein</fullName>
    </submittedName>
</protein>
<sequence>MIRTSTDLTTWTLFEKIRLLELFMNKEILWEGRAEILQNEFAQRPHNFFTVQNIRQELHQIFVTPNPEHVYGLPLHPRGKEAAEMWLKYFRKELTKQRELQKQMFAISMRRHLDLIKRFQQGKLPPQEIEAILTEARERDAQRPDRELYETKLKEMLDKLQLDSLDNIRTFSDYFSYLRGEKIPTPPPEPLEEAFPKSPSLVRLKSPLLHSPELVLKDIKNNTIQTQEQRASTNEVNQRTATITCVGNARQNDEFPLDDFSLLEDDESNEEINEVEFSSPKSKQNKQEKEEDLNKFVNTKLIQEDNEAKNTCEEQDEKLIDEEECNKSIKYNEAIEEEDILKTVDDDEICGGNISEYNDDIFMTKQNIDNRSNTKEINGDKINRNIFEEEEDESMNNLERGIMMLLC</sequence>
<comment type="caution">
    <text evidence="2">The sequence shown here is derived from an EMBL/GenBank/DDBJ whole genome shotgun (WGS) entry which is preliminary data.</text>
</comment>
<name>A0A6V7XC38_MELEN</name>
<evidence type="ECO:0000256" key="1">
    <source>
        <dbReference type="SAM" id="MobiDB-lite"/>
    </source>
</evidence>
<accession>A0A6V7XC38</accession>
<dbReference type="EMBL" id="CAJEWN010001364">
    <property type="protein sequence ID" value="CAD2196823.1"/>
    <property type="molecule type" value="Genomic_DNA"/>
</dbReference>
<gene>
    <name evidence="2" type="ORF">MENT_LOCUS50020</name>
</gene>